<organism evidence="4 5">
    <name type="scientific">Lodderomyces beijingensis</name>
    <dbReference type="NCBI Taxonomy" id="1775926"/>
    <lineage>
        <taxon>Eukaryota</taxon>
        <taxon>Fungi</taxon>
        <taxon>Dikarya</taxon>
        <taxon>Ascomycota</taxon>
        <taxon>Saccharomycotina</taxon>
        <taxon>Pichiomycetes</taxon>
        <taxon>Debaryomycetaceae</taxon>
        <taxon>Candida/Lodderomyces clade</taxon>
        <taxon>Lodderomyces</taxon>
    </lineage>
</organism>
<name>A0ABP0ZVZ8_9ASCO</name>
<evidence type="ECO:0000259" key="3">
    <source>
        <dbReference type="Pfam" id="PF00501"/>
    </source>
</evidence>
<dbReference type="EMBL" id="OZ022412">
    <property type="protein sequence ID" value="CAK9442201.1"/>
    <property type="molecule type" value="Genomic_DNA"/>
</dbReference>
<sequence>MASLKLPSVADLDSTYACDDKPYIFENPDDLPVETLINHILPLPQEHCSRSVRVPGTSQPGYSEIFRNGAFPNGLKSSIVPQLNTYHEIFKSGVERHSTATCLAFHEYDYENEQHLERYNTITYAEVNKRKTNLGDGLLFLLNNNNFLDASLASHQKIINHERDYQKYDKDDFSFIATFYSGNRVEWIISDLACSSNTITSTALYDTLGPGASVFILESTESPVVISSKSKIQQLINLKRDNPDKLKNLIMLVSMDPLAPKDGHLFKQAESSGIKIYDFKQVEGVGAVFPRKGTPPNPDSVFTITFTSGTTGANPKGVVLTQRSVATAISTATVLLPHSSKSKEFAFLPLAHIFERQMSAANFIYGGSVALPRLGGTPLTLFQDLKLWKPTILANVPRIFSKIEATLKQITKNADPTQFDGATRKKLRAAIGFDEIERCFTGGAPIAADTVRYLKDALGMGFTQV</sequence>
<accession>A0ABP0ZVZ8</accession>
<dbReference type="InterPro" id="IPR000873">
    <property type="entry name" value="AMP-dep_synth/lig_dom"/>
</dbReference>
<evidence type="ECO:0000256" key="2">
    <source>
        <dbReference type="ARBA" id="ARBA00022840"/>
    </source>
</evidence>
<keyword evidence="1" id="KW-0547">Nucleotide-binding</keyword>
<keyword evidence="2" id="KW-0067">ATP-binding</keyword>
<evidence type="ECO:0000313" key="4">
    <source>
        <dbReference type="EMBL" id="CAK9442201.1"/>
    </source>
</evidence>
<feature type="domain" description="AMP-dependent synthetase/ligase" evidence="3">
    <location>
        <begin position="179"/>
        <end position="460"/>
    </location>
</feature>
<protein>
    <recommendedName>
        <fullName evidence="3">AMP-dependent synthetase/ligase domain-containing protein</fullName>
    </recommendedName>
</protein>
<evidence type="ECO:0000313" key="5">
    <source>
        <dbReference type="Proteomes" id="UP001497383"/>
    </source>
</evidence>
<dbReference type="PANTHER" id="PTHR43272">
    <property type="entry name" value="LONG-CHAIN-FATTY-ACID--COA LIGASE"/>
    <property type="match status" value="1"/>
</dbReference>
<proteinExistence type="predicted"/>
<dbReference type="SUPFAM" id="SSF56801">
    <property type="entry name" value="Acetyl-CoA synthetase-like"/>
    <property type="match status" value="1"/>
</dbReference>
<gene>
    <name evidence="4" type="ORF">LODBEIA_P59440</name>
</gene>
<dbReference type="Gene3D" id="3.40.50.12780">
    <property type="entry name" value="N-terminal domain of ligase-like"/>
    <property type="match status" value="1"/>
</dbReference>
<dbReference type="GeneID" id="92211140"/>
<dbReference type="InterPro" id="IPR042099">
    <property type="entry name" value="ANL_N_sf"/>
</dbReference>
<reference evidence="4 5" key="1">
    <citation type="submission" date="2024-03" db="EMBL/GenBank/DDBJ databases">
        <authorList>
            <person name="Brejova B."/>
        </authorList>
    </citation>
    <scope>NUCLEOTIDE SEQUENCE [LARGE SCALE GENOMIC DNA]</scope>
    <source>
        <strain evidence="4 5">CBS 14171</strain>
    </source>
</reference>
<dbReference type="Pfam" id="PF00501">
    <property type="entry name" value="AMP-binding"/>
    <property type="match status" value="1"/>
</dbReference>
<dbReference type="Proteomes" id="UP001497383">
    <property type="component" value="Chromosome 8"/>
</dbReference>
<evidence type="ECO:0000256" key="1">
    <source>
        <dbReference type="ARBA" id="ARBA00022741"/>
    </source>
</evidence>
<keyword evidence="5" id="KW-1185">Reference proteome</keyword>
<dbReference type="PANTHER" id="PTHR43272:SF33">
    <property type="entry name" value="AMP-BINDING DOMAIN-CONTAINING PROTEIN-RELATED"/>
    <property type="match status" value="1"/>
</dbReference>
<dbReference type="RefSeq" id="XP_066832882.1">
    <property type="nucleotide sequence ID" value="XM_066976332.1"/>
</dbReference>